<dbReference type="PANTHER" id="PTHR31297">
    <property type="entry name" value="GLUCAN ENDO-1,6-BETA-GLUCOSIDASE B"/>
    <property type="match status" value="1"/>
</dbReference>
<dbReference type="SUPFAM" id="SSF51445">
    <property type="entry name" value="(Trans)glycosidases"/>
    <property type="match status" value="1"/>
</dbReference>
<dbReference type="FunFam" id="3.20.20.80:FF:000033">
    <property type="entry name" value="Glucan 1,3-beta-glucosidase A"/>
    <property type="match status" value="1"/>
</dbReference>
<evidence type="ECO:0000313" key="11">
    <source>
        <dbReference type="Proteomes" id="UP000076842"/>
    </source>
</evidence>
<evidence type="ECO:0000256" key="9">
    <source>
        <dbReference type="SAM" id="Phobius"/>
    </source>
</evidence>
<proteinExistence type="inferred from homology"/>
<evidence type="ECO:0000256" key="4">
    <source>
        <dbReference type="ARBA" id="ARBA00023295"/>
    </source>
</evidence>
<evidence type="ECO:0000256" key="7">
    <source>
        <dbReference type="ARBA" id="ARBA00038929"/>
    </source>
</evidence>
<comment type="catalytic activity">
    <reaction evidence="6">
        <text>Successive hydrolysis of beta-D-glucose units from the non-reducing ends of (1-&gt;3)-beta-D-glucans, releasing alpha-glucose.</text>
        <dbReference type="EC" id="3.2.1.58"/>
    </reaction>
</comment>
<evidence type="ECO:0000256" key="5">
    <source>
        <dbReference type="ARBA" id="ARBA00023316"/>
    </source>
</evidence>
<keyword evidence="5" id="KW-0961">Cell wall biogenesis/degradation</keyword>
<evidence type="ECO:0000256" key="8">
    <source>
        <dbReference type="SAM" id="MobiDB-lite"/>
    </source>
</evidence>
<sequence>MRGTAGAADGYYAGGGGYGAGGIGLSEKPLYPQRKKRGWLWCLGITVLIGVIALAVIIPVYFLIIKPHQSKSAASSSGSNGSAGNGNSNGSGGSGTTPAPAFTGAITGGAGSTVTRDDGSTFTYVNDFGGTWYWDPSDPFNDGSRVNSWTPALNESWQWGVDVVRGVNLGGWLVTEPFICPNLYEPYQDGEFASPYNAVDEWTLNVAMNKSGNVTQMMDEHYSTFITEDDFAAIAAAGLNWVRIPVPYWMIEVYPGEPFVPHLAWGYFLKAIQWARKYGIRINMDLHTIPGSQNGWNHSGKLGPINFMFGVMGIANAQRTLDYIRTLTEFVSQPQYTNVVQYFGIVNEAFVQTIGQPQMQAFYLEAHDLIRGITGLGEGKGPFIGIHDGFIGMNQWAGFLAGSDRVALDTHPYNAFNDASTAPLSSFIPSPCTGWGPELNASMDAFGFSAAGEWSAAVNDCGKWVNGVGLGTRYEGTYPGSTTVIGNCSAWTDYESWSADTVQQTKEVVMASMDALQHWFFWTWKINNSTVTGKIEAPSWSYSLGLQQGWIPADPRDAVGFCAASADVPMTAPTAGLSAWQTGGAGAGTIAADQIASFGVWPITSMFSATGLPYLPPASVALLPQYTASGQIVTLPAPTYTTPSTTQTADAGSGWADANDQQPYFVPIGNCPYPDPWNAQSTTIPPASLCRPTASAAKGKRDPVPVPEAMPTPPPMVRLAKA</sequence>
<name>A0A165FS75_9BASI</name>
<comment type="similarity">
    <text evidence="1">Belongs to the glycosyl hydrolase 5 (cellulase A) family.</text>
</comment>
<dbReference type="InterPro" id="IPR050386">
    <property type="entry name" value="Glycosyl_hydrolase_5"/>
</dbReference>
<dbReference type="GO" id="GO:0004338">
    <property type="term" value="F:glucan exo-1,3-beta-glucosidase activity"/>
    <property type="evidence" value="ECO:0007669"/>
    <property type="project" value="UniProtKB-EC"/>
</dbReference>
<protein>
    <recommendedName>
        <fullName evidence="7">glucan 1,3-beta-glucosidase</fullName>
        <ecNumber evidence="7">3.2.1.58</ecNumber>
    </recommendedName>
</protein>
<dbReference type="InterPro" id="IPR017853">
    <property type="entry name" value="GH"/>
</dbReference>
<feature type="compositionally biased region" description="Gly residues" evidence="8">
    <location>
        <begin position="81"/>
        <end position="95"/>
    </location>
</feature>
<evidence type="ECO:0000256" key="3">
    <source>
        <dbReference type="ARBA" id="ARBA00023180"/>
    </source>
</evidence>
<dbReference type="AlphaFoldDB" id="A0A165FS75"/>
<dbReference type="InParanoid" id="A0A165FS75"/>
<dbReference type="Gene3D" id="3.20.20.80">
    <property type="entry name" value="Glycosidases"/>
    <property type="match status" value="1"/>
</dbReference>
<dbReference type="GO" id="GO:0071555">
    <property type="term" value="P:cell wall organization"/>
    <property type="evidence" value="ECO:0007669"/>
    <property type="project" value="UniProtKB-KW"/>
</dbReference>
<evidence type="ECO:0000313" key="10">
    <source>
        <dbReference type="EMBL" id="KZT57138.1"/>
    </source>
</evidence>
<keyword evidence="9" id="KW-0812">Transmembrane</keyword>
<keyword evidence="9" id="KW-1133">Transmembrane helix</keyword>
<dbReference type="GO" id="GO:0009986">
    <property type="term" value="C:cell surface"/>
    <property type="evidence" value="ECO:0007669"/>
    <property type="project" value="TreeGrafter"/>
</dbReference>
<dbReference type="OrthoDB" id="62120at2759"/>
<evidence type="ECO:0000256" key="6">
    <source>
        <dbReference type="ARBA" id="ARBA00036824"/>
    </source>
</evidence>
<evidence type="ECO:0000256" key="2">
    <source>
        <dbReference type="ARBA" id="ARBA00022801"/>
    </source>
</evidence>
<dbReference type="STRING" id="1353952.A0A165FS75"/>
<dbReference type="GO" id="GO:0009251">
    <property type="term" value="P:glucan catabolic process"/>
    <property type="evidence" value="ECO:0007669"/>
    <property type="project" value="TreeGrafter"/>
</dbReference>
<dbReference type="PANTHER" id="PTHR31297:SF34">
    <property type="entry name" value="GLUCAN 1,3-BETA-GLUCOSIDASE 2"/>
    <property type="match status" value="1"/>
</dbReference>
<dbReference type="FunCoup" id="A0A165FS75">
    <property type="interactions" value="26"/>
</dbReference>
<keyword evidence="11" id="KW-1185">Reference proteome</keyword>
<keyword evidence="4" id="KW-0326">Glycosidase</keyword>
<feature type="region of interest" description="Disordered" evidence="8">
    <location>
        <begin position="74"/>
        <end position="102"/>
    </location>
</feature>
<feature type="transmembrane region" description="Helical" evidence="9">
    <location>
        <begin position="38"/>
        <end position="64"/>
    </location>
</feature>
<dbReference type="GO" id="GO:0005576">
    <property type="term" value="C:extracellular region"/>
    <property type="evidence" value="ECO:0007669"/>
    <property type="project" value="TreeGrafter"/>
</dbReference>
<feature type="region of interest" description="Disordered" evidence="8">
    <location>
        <begin position="692"/>
        <end position="722"/>
    </location>
</feature>
<evidence type="ECO:0000256" key="1">
    <source>
        <dbReference type="ARBA" id="ARBA00005641"/>
    </source>
</evidence>
<gene>
    <name evidence="10" type="ORF">CALCODRAFT_434629</name>
</gene>
<organism evidence="10 11">
    <name type="scientific">Calocera cornea HHB12733</name>
    <dbReference type="NCBI Taxonomy" id="1353952"/>
    <lineage>
        <taxon>Eukaryota</taxon>
        <taxon>Fungi</taxon>
        <taxon>Dikarya</taxon>
        <taxon>Basidiomycota</taxon>
        <taxon>Agaricomycotina</taxon>
        <taxon>Dacrymycetes</taxon>
        <taxon>Dacrymycetales</taxon>
        <taxon>Dacrymycetaceae</taxon>
        <taxon>Calocera</taxon>
    </lineage>
</organism>
<accession>A0A165FS75</accession>
<keyword evidence="3" id="KW-0325">Glycoprotein</keyword>
<dbReference type="Proteomes" id="UP000076842">
    <property type="component" value="Unassembled WGS sequence"/>
</dbReference>
<dbReference type="EC" id="3.2.1.58" evidence="7"/>
<keyword evidence="2 10" id="KW-0378">Hydrolase</keyword>
<reference evidence="10 11" key="1">
    <citation type="journal article" date="2016" name="Mol. Biol. Evol.">
        <title>Comparative Genomics of Early-Diverging Mushroom-Forming Fungi Provides Insights into the Origins of Lignocellulose Decay Capabilities.</title>
        <authorList>
            <person name="Nagy L.G."/>
            <person name="Riley R."/>
            <person name="Tritt A."/>
            <person name="Adam C."/>
            <person name="Daum C."/>
            <person name="Floudas D."/>
            <person name="Sun H."/>
            <person name="Yadav J.S."/>
            <person name="Pangilinan J."/>
            <person name="Larsson K.H."/>
            <person name="Matsuura K."/>
            <person name="Barry K."/>
            <person name="Labutti K."/>
            <person name="Kuo R."/>
            <person name="Ohm R.A."/>
            <person name="Bhattacharya S.S."/>
            <person name="Shirouzu T."/>
            <person name="Yoshinaga Y."/>
            <person name="Martin F.M."/>
            <person name="Grigoriev I.V."/>
            <person name="Hibbett D.S."/>
        </authorList>
    </citation>
    <scope>NUCLEOTIDE SEQUENCE [LARGE SCALE GENOMIC DNA]</scope>
    <source>
        <strain evidence="10 11">HHB12733</strain>
    </source>
</reference>
<feature type="compositionally biased region" description="Pro residues" evidence="8">
    <location>
        <begin position="704"/>
        <end position="716"/>
    </location>
</feature>
<keyword evidence="9" id="KW-0472">Membrane</keyword>
<dbReference type="EMBL" id="KV423967">
    <property type="protein sequence ID" value="KZT57138.1"/>
    <property type="molecule type" value="Genomic_DNA"/>
</dbReference>